<evidence type="ECO:0000313" key="1">
    <source>
        <dbReference type="EMBL" id="MDQ0172334.1"/>
    </source>
</evidence>
<dbReference type="RefSeq" id="WP_307218408.1">
    <property type="nucleotide sequence ID" value="NZ_JAUSTI010000010.1"/>
</dbReference>
<evidence type="ECO:0000313" key="2">
    <source>
        <dbReference type="Proteomes" id="UP001233836"/>
    </source>
</evidence>
<dbReference type="Proteomes" id="UP001233836">
    <property type="component" value="Unassembled WGS sequence"/>
</dbReference>
<organism evidence="1 2">
    <name type="scientific">Paenibacillus tundrae</name>
    <dbReference type="NCBI Taxonomy" id="528187"/>
    <lineage>
        <taxon>Bacteria</taxon>
        <taxon>Bacillati</taxon>
        <taxon>Bacillota</taxon>
        <taxon>Bacilli</taxon>
        <taxon>Bacillales</taxon>
        <taxon>Paenibacillaceae</taxon>
        <taxon>Paenibacillus</taxon>
    </lineage>
</organism>
<name>A0ABT9WGH0_9BACL</name>
<proteinExistence type="predicted"/>
<gene>
    <name evidence="1" type="ORF">J2T19_003811</name>
</gene>
<comment type="caution">
    <text evidence="1">The sequence shown here is derived from an EMBL/GenBank/DDBJ whole genome shotgun (WGS) entry which is preliminary data.</text>
</comment>
<accession>A0ABT9WGH0</accession>
<reference evidence="1 2" key="1">
    <citation type="submission" date="2023-07" db="EMBL/GenBank/DDBJ databases">
        <title>Sorghum-associated microbial communities from plants grown in Nebraska, USA.</title>
        <authorList>
            <person name="Schachtman D."/>
        </authorList>
    </citation>
    <scope>NUCLEOTIDE SEQUENCE [LARGE SCALE GENOMIC DNA]</scope>
    <source>
        <strain evidence="1 2">DS1314</strain>
    </source>
</reference>
<protein>
    <submittedName>
        <fullName evidence="1">Tetratricopeptide (TPR) repeat protein</fullName>
    </submittedName>
</protein>
<keyword evidence="2" id="KW-1185">Reference proteome</keyword>
<sequence>MKPVLLDSRDYHVLRSTWFRASHEPGLFVIEGRSETVKHELQKLSMHWQDKAISILLDDAYNTLPLIYQLNPVHPMDDLVACKNALLRFHRSGWAPGSRQWILVEVVSGLHPADLGAIHHLLYRQKLKGVSVVLFFHQYPVRVTPPRDAPKLAISLVRDTPEQTRCLLNEQLRMASRDWEIEEEIGQKEAQTPAQRTEEIRIESKNNAQGKFQQKVHTKAQRKALALYNRLAWILLCKSNNSLRYKACFRFFTRNAMFQRLSAAQQAILWFELGQLLTKNGNDYVAARECYTRARAVLEHEDLSEIYRIGKEAALDNGEALIDLQEGHITRAIELEKRAGLRILQLPPGPDRHVFQIQTALNIAGLQIRAGLLMEAETTLIRAEKLCTGVYSEWLGQVLQLKMAVYQQLGENELEYKMLIQVLRMKSGSIHSKLLQRAVEVAGMLIQQGKEEHAAEVYRLLIAGLPAASVQQIRLIRQALSGLGTETPAAAATQQQLTLKLELQLDSWEEFKHWHEGREPSWAIHS</sequence>
<dbReference type="EMBL" id="JAUSTI010000010">
    <property type="protein sequence ID" value="MDQ0172334.1"/>
    <property type="molecule type" value="Genomic_DNA"/>
</dbReference>